<feature type="compositionally biased region" description="Low complexity" evidence="1">
    <location>
        <begin position="350"/>
        <end position="392"/>
    </location>
</feature>
<proteinExistence type="predicted"/>
<feature type="compositionally biased region" description="Basic and acidic residues" evidence="1">
    <location>
        <begin position="161"/>
        <end position="171"/>
    </location>
</feature>
<dbReference type="SUPFAM" id="SSF50630">
    <property type="entry name" value="Acid proteases"/>
    <property type="match status" value="1"/>
</dbReference>
<feature type="region of interest" description="Disordered" evidence="1">
    <location>
        <begin position="1"/>
        <end position="58"/>
    </location>
</feature>
<organism evidence="2 3">
    <name type="scientific">Neodiprion lecontei</name>
    <name type="common">Redheaded pine sawfly</name>
    <dbReference type="NCBI Taxonomy" id="441921"/>
    <lineage>
        <taxon>Eukaryota</taxon>
        <taxon>Metazoa</taxon>
        <taxon>Ecdysozoa</taxon>
        <taxon>Arthropoda</taxon>
        <taxon>Hexapoda</taxon>
        <taxon>Insecta</taxon>
        <taxon>Pterygota</taxon>
        <taxon>Neoptera</taxon>
        <taxon>Endopterygota</taxon>
        <taxon>Hymenoptera</taxon>
        <taxon>Tenthredinoidea</taxon>
        <taxon>Diprionidae</taxon>
        <taxon>Diprioninae</taxon>
        <taxon>Neodiprion</taxon>
    </lineage>
</organism>
<feature type="compositionally biased region" description="Polar residues" evidence="1">
    <location>
        <begin position="24"/>
        <end position="48"/>
    </location>
</feature>
<feature type="compositionally biased region" description="Low complexity" evidence="1">
    <location>
        <begin position="90"/>
        <end position="111"/>
    </location>
</feature>
<dbReference type="InterPro" id="IPR001969">
    <property type="entry name" value="Aspartic_peptidase_AS"/>
</dbReference>
<feature type="compositionally biased region" description="Basic and acidic residues" evidence="1">
    <location>
        <begin position="1"/>
        <end position="23"/>
    </location>
</feature>
<dbReference type="Proteomes" id="UP000829291">
    <property type="component" value="Chromosome 3"/>
</dbReference>
<dbReference type="Gene3D" id="2.40.70.10">
    <property type="entry name" value="Acid Proteases"/>
    <property type="match status" value="1"/>
</dbReference>
<dbReference type="PROSITE" id="PS00141">
    <property type="entry name" value="ASP_PROTEASE"/>
    <property type="match status" value="1"/>
</dbReference>
<feature type="region of interest" description="Disordered" evidence="1">
    <location>
        <begin position="322"/>
        <end position="548"/>
    </location>
</feature>
<evidence type="ECO:0000313" key="3">
    <source>
        <dbReference type="RefSeq" id="XP_046590237.1"/>
    </source>
</evidence>
<dbReference type="RefSeq" id="XP_046590237.1">
    <property type="nucleotide sequence ID" value="XM_046734281.1"/>
</dbReference>
<feature type="compositionally biased region" description="Basic and acidic residues" evidence="1">
    <location>
        <begin position="539"/>
        <end position="548"/>
    </location>
</feature>
<evidence type="ECO:0000256" key="1">
    <source>
        <dbReference type="SAM" id="MobiDB-lite"/>
    </source>
</evidence>
<feature type="region of interest" description="Disordered" evidence="1">
    <location>
        <begin position="77"/>
        <end position="192"/>
    </location>
</feature>
<gene>
    <name evidence="3" type="primary">LOC124293428</name>
</gene>
<dbReference type="InterPro" id="IPR021109">
    <property type="entry name" value="Peptidase_aspartic_dom_sf"/>
</dbReference>
<feature type="compositionally biased region" description="Low complexity" evidence="1">
    <location>
        <begin position="405"/>
        <end position="416"/>
    </location>
</feature>
<keyword evidence="2" id="KW-1185">Reference proteome</keyword>
<feature type="compositionally biased region" description="Polar residues" evidence="1">
    <location>
        <begin position="77"/>
        <end position="87"/>
    </location>
</feature>
<name>A0ABM3FQD9_NEOLC</name>
<protein>
    <submittedName>
        <fullName evidence="3">GATA zinc finger domain-containing protein 14-like</fullName>
    </submittedName>
</protein>
<reference evidence="3" key="1">
    <citation type="submission" date="2025-08" db="UniProtKB">
        <authorList>
            <consortium name="RefSeq"/>
        </authorList>
    </citation>
    <scope>IDENTIFICATION</scope>
    <source>
        <tissue evidence="3">Thorax and Abdomen</tissue>
    </source>
</reference>
<accession>A0ABM3FQD9</accession>
<evidence type="ECO:0000313" key="2">
    <source>
        <dbReference type="Proteomes" id="UP000829291"/>
    </source>
</evidence>
<sequence>MADQGHREPQGLGREHMDVHTPERNQNNSTQSEPRATRDQQTPTQPQEINRRHTINSPNAINIIDAAIIENTHNLHSTQIQHQESPEPTNPTQTYNTSPTPTHTQTNTTSEHYTRQKRIRRSTPIQHTVNTPHKQSKHDTPKPNTKPEQYILESASNGTEPGKRVRVDPARVEGSPTNNTNTPETVAPTTDNNRTKSRFHIRIEIHGHEFNALIDTGATHSYLGAEVIQILHNTDTPIDDTLDRTATMGNGTQVTIERTVTLPIRLENDDEIELQDTDKWTDHLRRLQTLRDEVQRHLIEANEKQAHYYNLRRRDIQFKEGDRVLKKNHTLSSGPERTAAKRKRQHGRQTTKNTGPNDTTTNETNDNNNGHTNKQRKNSTTTNTRTSPTPTQIRTRRHTPDRDPTNSTTDTHYTHTSNKKRHDSNTDHNHRTHNHPETPTNTHTNDHTHSHTLRTNAMPKVQRAGPGHKILTTHTDLHTNKHRQTTPTNSHPNYTNHNHAHDDTPTHQQTNTPHNHTPHIDSNTSTHTTPGITPFMDTHQTHETTDNR</sequence>
<feature type="compositionally biased region" description="Polar residues" evidence="1">
    <location>
        <begin position="485"/>
        <end position="497"/>
    </location>
</feature>
<feature type="compositionally biased region" description="Polar residues" evidence="1">
    <location>
        <begin position="175"/>
        <end position="192"/>
    </location>
</feature>
<feature type="compositionally biased region" description="Polar residues" evidence="1">
    <location>
        <begin position="123"/>
        <end position="133"/>
    </location>
</feature>
<dbReference type="GeneID" id="124293428"/>
<feature type="compositionally biased region" description="Basic residues" evidence="1">
    <location>
        <begin position="340"/>
        <end position="349"/>
    </location>
</feature>
<feature type="compositionally biased region" description="Low complexity" evidence="1">
    <location>
        <begin position="506"/>
        <end position="515"/>
    </location>
</feature>
<feature type="compositionally biased region" description="Polar residues" evidence="1">
    <location>
        <begin position="520"/>
        <end position="531"/>
    </location>
</feature>